<dbReference type="GO" id="GO:0007165">
    <property type="term" value="P:signal transduction"/>
    <property type="evidence" value="ECO:0007669"/>
    <property type="project" value="InterPro"/>
</dbReference>
<dbReference type="GeneID" id="17275129"/>
<reference evidence="5" key="1">
    <citation type="journal article" date="2013" name="Nature">
        <title>Pan genome of the phytoplankton Emiliania underpins its global distribution.</title>
        <authorList>
            <person name="Read B.A."/>
            <person name="Kegel J."/>
            <person name="Klute M.J."/>
            <person name="Kuo A."/>
            <person name="Lefebvre S.C."/>
            <person name="Maumus F."/>
            <person name="Mayer C."/>
            <person name="Miller J."/>
            <person name="Monier A."/>
            <person name="Salamov A."/>
            <person name="Young J."/>
            <person name="Aguilar M."/>
            <person name="Claverie J.M."/>
            <person name="Frickenhaus S."/>
            <person name="Gonzalez K."/>
            <person name="Herman E.K."/>
            <person name="Lin Y.C."/>
            <person name="Napier J."/>
            <person name="Ogata H."/>
            <person name="Sarno A.F."/>
            <person name="Shmutz J."/>
            <person name="Schroeder D."/>
            <person name="de Vargas C."/>
            <person name="Verret F."/>
            <person name="von Dassow P."/>
            <person name="Valentin K."/>
            <person name="Van de Peer Y."/>
            <person name="Wheeler G."/>
            <person name="Dacks J.B."/>
            <person name="Delwiche C.F."/>
            <person name="Dyhrman S.T."/>
            <person name="Glockner G."/>
            <person name="John U."/>
            <person name="Richards T."/>
            <person name="Worden A.Z."/>
            <person name="Zhang X."/>
            <person name="Grigoriev I.V."/>
            <person name="Allen A.E."/>
            <person name="Bidle K."/>
            <person name="Borodovsky M."/>
            <person name="Bowler C."/>
            <person name="Brownlee C."/>
            <person name="Cock J.M."/>
            <person name="Elias M."/>
            <person name="Gladyshev V.N."/>
            <person name="Groth M."/>
            <person name="Guda C."/>
            <person name="Hadaegh A."/>
            <person name="Iglesias-Rodriguez M.D."/>
            <person name="Jenkins J."/>
            <person name="Jones B.M."/>
            <person name="Lawson T."/>
            <person name="Leese F."/>
            <person name="Lindquist E."/>
            <person name="Lobanov A."/>
            <person name="Lomsadze A."/>
            <person name="Malik S.B."/>
            <person name="Marsh M.E."/>
            <person name="Mackinder L."/>
            <person name="Mock T."/>
            <person name="Mueller-Roeber B."/>
            <person name="Pagarete A."/>
            <person name="Parker M."/>
            <person name="Probert I."/>
            <person name="Quesneville H."/>
            <person name="Raines C."/>
            <person name="Rensing S.A."/>
            <person name="Riano-Pachon D.M."/>
            <person name="Richier S."/>
            <person name="Rokitta S."/>
            <person name="Shiraiwa Y."/>
            <person name="Soanes D.M."/>
            <person name="van der Giezen M."/>
            <person name="Wahlund T.M."/>
            <person name="Williams B."/>
            <person name="Wilson W."/>
            <person name="Wolfe G."/>
            <person name="Wurch L.L."/>
        </authorList>
    </citation>
    <scope>NUCLEOTIDE SEQUENCE</scope>
</reference>
<evidence type="ECO:0000313" key="4">
    <source>
        <dbReference type="EnsemblProtists" id="EOD29855"/>
    </source>
</evidence>
<keyword evidence="1" id="KW-0472">Membrane</keyword>
<evidence type="ECO:0000259" key="3">
    <source>
        <dbReference type="Pfam" id="PF13676"/>
    </source>
</evidence>
<organism evidence="4 5">
    <name type="scientific">Emiliania huxleyi (strain CCMP1516)</name>
    <dbReference type="NCBI Taxonomy" id="280463"/>
    <lineage>
        <taxon>Eukaryota</taxon>
        <taxon>Haptista</taxon>
        <taxon>Haptophyta</taxon>
        <taxon>Prymnesiophyceae</taxon>
        <taxon>Isochrysidales</taxon>
        <taxon>Noelaerhabdaceae</taxon>
        <taxon>Emiliania</taxon>
    </lineage>
</organism>
<dbReference type="Gene3D" id="3.40.50.10140">
    <property type="entry name" value="Toll/interleukin-1 receptor homology (TIR) domain"/>
    <property type="match status" value="1"/>
</dbReference>
<sequence>MAAVVVAVAGMALLLYCVLARIEACGRFGRNKRRLARIESQVGFQPKFKIVVSFYQVAGTLGPVYGVRLHEDFTRWTDFMDAISLDLIGLTYPGACIGSMGDRLLLAGLWPLAAMILGGAALACYAFVEWHRSGRADGLRRDLVRATLRRLLYWAILVAYLALPSVSRSIFRAKQCESYDINDFTGERRSYLVADLDVLCSADDEEYRGLDAYFWAFFALWPVLVPLAFLVLLLWIRRAVRAQRISPLARASRFLWRDYDPALLFWEVIDLGRKLFLASLVLFIQTNDGSSKLLRLLVASVVSGLYLAALALARPFKRADDLYLAGTANLLLMCCFVLGVVVQLCESDDDMCKALVGFESARGASAFVVALTAAMLAASLLIIVLRIASAVRAPTIRLASSGRRPALELSPECHFHGFISHAWGTGQDQTHTIVRRLQLLLPGVRIWLDVDSLDDVGMLEESVADAMTFLLFMSAGFFKSYNCRRELYAALASNRPFIPIHEADPAKGGASIAALKAECRENCVEAAPPAYPSYGGPEEMLARVFEEAEPIVWVRVNAFQLESLKAVALRMLLHSPYYASRPAELEAGLMVPRQPGPYAFIGPVTILVCRGNKSAVGVAGEVVTAAGEGHGSAETNAEMVVIRDAEEALEGANAAPLSGHVVLLLYLNDKTFLDASGAVARLVQAAMDRGIAIAPVHEQDPASGGVPFRAFFQQTPQVLQQPPYELYDTLAVPLYPSVEHRKVSLRLVLRSMGAVPCDAGLLRRQWQLLRHHMAVVRPVRRRPGEPRESQADGQP</sequence>
<dbReference type="InterPro" id="IPR000157">
    <property type="entry name" value="TIR_dom"/>
</dbReference>
<dbReference type="RefSeq" id="XP_005782284.1">
    <property type="nucleotide sequence ID" value="XM_005782227.1"/>
</dbReference>
<dbReference type="EnsemblProtists" id="EOD29855">
    <property type="protein sequence ID" value="EOD29855"/>
    <property type="gene ID" value="EMIHUDRAFT_233421"/>
</dbReference>
<dbReference type="KEGG" id="ehx:EMIHUDRAFT_233421"/>
<feature type="domain" description="TIR" evidence="3">
    <location>
        <begin position="418"/>
        <end position="503"/>
    </location>
</feature>
<accession>A0A0D3K270</accession>
<proteinExistence type="predicted"/>
<evidence type="ECO:0000313" key="5">
    <source>
        <dbReference type="Proteomes" id="UP000013827"/>
    </source>
</evidence>
<evidence type="ECO:0000256" key="1">
    <source>
        <dbReference type="SAM" id="Phobius"/>
    </source>
</evidence>
<feature type="transmembrane region" description="Helical" evidence="1">
    <location>
        <begin position="296"/>
        <end position="313"/>
    </location>
</feature>
<dbReference type="Proteomes" id="UP000013827">
    <property type="component" value="Unassembled WGS sequence"/>
</dbReference>
<dbReference type="InterPro" id="IPR035897">
    <property type="entry name" value="Toll_tir_struct_dom_sf"/>
</dbReference>
<keyword evidence="2" id="KW-0732">Signal</keyword>
<feature type="signal peptide" evidence="2">
    <location>
        <begin position="1"/>
        <end position="20"/>
    </location>
</feature>
<keyword evidence="5" id="KW-1185">Reference proteome</keyword>
<dbReference type="AlphaFoldDB" id="A0A0D3K270"/>
<name>A0A0D3K270_EMIH1</name>
<feature type="transmembrane region" description="Helical" evidence="1">
    <location>
        <begin position="364"/>
        <end position="388"/>
    </location>
</feature>
<reference evidence="4" key="2">
    <citation type="submission" date="2024-10" db="UniProtKB">
        <authorList>
            <consortium name="EnsemblProtists"/>
        </authorList>
    </citation>
    <scope>IDENTIFICATION</scope>
</reference>
<dbReference type="HOGENOM" id="CLU_009515_0_0_1"/>
<keyword evidence="1" id="KW-1133">Transmembrane helix</keyword>
<feature type="transmembrane region" description="Helical" evidence="1">
    <location>
        <begin position="109"/>
        <end position="130"/>
    </location>
</feature>
<feature type="transmembrane region" description="Helical" evidence="1">
    <location>
        <begin position="212"/>
        <end position="236"/>
    </location>
</feature>
<evidence type="ECO:0000256" key="2">
    <source>
        <dbReference type="SAM" id="SignalP"/>
    </source>
</evidence>
<keyword evidence="1" id="KW-0812">Transmembrane</keyword>
<feature type="transmembrane region" description="Helical" evidence="1">
    <location>
        <begin position="322"/>
        <end position="344"/>
    </location>
</feature>
<dbReference type="PaxDb" id="2903-EOD29855"/>
<dbReference type="Pfam" id="PF13676">
    <property type="entry name" value="TIR_2"/>
    <property type="match status" value="1"/>
</dbReference>
<protein>
    <recommendedName>
        <fullName evidence="3">TIR domain-containing protein</fullName>
    </recommendedName>
</protein>
<dbReference type="SUPFAM" id="SSF52200">
    <property type="entry name" value="Toll/Interleukin receptor TIR domain"/>
    <property type="match status" value="1"/>
</dbReference>
<feature type="chain" id="PRO_5044192956" description="TIR domain-containing protein" evidence="2">
    <location>
        <begin position="21"/>
        <end position="795"/>
    </location>
</feature>
<feature type="transmembrane region" description="Helical" evidence="1">
    <location>
        <begin position="151"/>
        <end position="171"/>
    </location>
</feature>